<gene>
    <name evidence="4" type="ORF">PAC_17840</name>
</gene>
<feature type="chain" id="PRO_5009875312" evidence="1">
    <location>
        <begin position="23"/>
        <end position="769"/>
    </location>
</feature>
<dbReference type="PANTHER" id="PTHR37049:SF4">
    <property type="entry name" value="RHODANESE DOMAIN-CONTAINING PROTEIN"/>
    <property type="match status" value="1"/>
</dbReference>
<dbReference type="InterPro" id="IPR029045">
    <property type="entry name" value="ClpP/crotonase-like_dom_sf"/>
</dbReference>
<protein>
    <submittedName>
        <fullName evidence="4">Uncharacterized protein</fullName>
    </submittedName>
</protein>
<dbReference type="OrthoDB" id="3534988at2759"/>
<dbReference type="GO" id="GO:0006508">
    <property type="term" value="P:proteolysis"/>
    <property type="evidence" value="ECO:0007669"/>
    <property type="project" value="InterPro"/>
</dbReference>
<dbReference type="Pfam" id="PF03572">
    <property type="entry name" value="Peptidase_S41"/>
    <property type="match status" value="1"/>
</dbReference>
<dbReference type="Proteomes" id="UP000184330">
    <property type="component" value="Unassembled WGS sequence"/>
</dbReference>
<dbReference type="PANTHER" id="PTHR37049">
    <property type="entry name" value="PEPTIDASE S41 FAMILY PROTEIN"/>
    <property type="match status" value="1"/>
</dbReference>
<evidence type="ECO:0000313" key="5">
    <source>
        <dbReference type="Proteomes" id="UP000184330"/>
    </source>
</evidence>
<sequence length="769" mass="82433">MRAVSTLVAAIGVLAACTDAAAVRRTASHSPSSTASAKPTSTSTSKKTGCAAVSAALATQSTTSTVKVSDAMACLESVPLDAKRSSDFIDYIEPYIQFQSTHAYLKNPPLGWTLPGVDVLGGLSEIKDNINSGKYTSQYDFEVDLYMLVNVFPHDFHFNLPMPLLSVFSFLQRGGSLVSVSKDGLSLPQLYFKNDLDMEYLVGNLHWTPSPLVSVNDVDIVDYVNYIAQTTSPFQDPDAIFNQAMTSLAFSYIPQANGGNLFLLGGYNYGFEADSYNYTFANGTVREIGNVAVTQLDFTGIETGQDLFNLVDLPPSEGSTTTAAATSTTATPVSTEAATRTSSSAVTSLTGYPSPVAIHPDGYVSGYFLPNSTIAVLAMQGFADAAESDPNAEFLHQATVKTFLAECRKAGMTKLIIDVQANGGGYVFTGFDVFKQLFPTIEPFGANRVRATPEVNYLGALFSATGVYNESFSTVYQFQSSLNVNDQPFTSWNQEDPPQEIYGDYFTQELRYNFSDIVTDNGGGLNVTGYLSNANPPPQLFNSEDIVIIYDGSCGSTCAIFAELMKSQGGVRSVAVGGRPQYGPMQGVAGSKGAEVFTYATVAQQLAFVPSALEILKSEGVTPPALPASEFIPDTSDPPLGDPNTLGSGGRFNLRNNMHMGDNSFTPLQFIYEAANCKLFYTPTDLYDISGLWERVADVAWNKAKCVQGSSVASDDTFPPAAYDTVAFGPGAYSTVKQIAQPGLLEQRNETLSNAAVFFLGMNWAIAKE</sequence>
<name>A0A1L7XSB0_9HELO</name>
<proteinExistence type="predicted"/>
<dbReference type="PROSITE" id="PS51257">
    <property type="entry name" value="PROKAR_LIPOPROTEIN"/>
    <property type="match status" value="1"/>
</dbReference>
<dbReference type="Pfam" id="PF23658">
    <property type="entry name" value="PDZ_CPAF_rel"/>
    <property type="match status" value="1"/>
</dbReference>
<dbReference type="InterPro" id="IPR005151">
    <property type="entry name" value="Tail-specific_protease"/>
</dbReference>
<feature type="signal peptide" evidence="1">
    <location>
        <begin position="1"/>
        <end position="22"/>
    </location>
</feature>
<dbReference type="SUPFAM" id="SSF52096">
    <property type="entry name" value="ClpP/crotonase"/>
    <property type="match status" value="1"/>
</dbReference>
<dbReference type="STRING" id="576137.A0A1L7XSB0"/>
<feature type="domain" description="Tail specific protease" evidence="2">
    <location>
        <begin position="375"/>
        <end position="572"/>
    </location>
</feature>
<evidence type="ECO:0000256" key="1">
    <source>
        <dbReference type="SAM" id="SignalP"/>
    </source>
</evidence>
<organism evidence="4 5">
    <name type="scientific">Phialocephala subalpina</name>
    <dbReference type="NCBI Taxonomy" id="576137"/>
    <lineage>
        <taxon>Eukaryota</taxon>
        <taxon>Fungi</taxon>
        <taxon>Dikarya</taxon>
        <taxon>Ascomycota</taxon>
        <taxon>Pezizomycotina</taxon>
        <taxon>Leotiomycetes</taxon>
        <taxon>Helotiales</taxon>
        <taxon>Mollisiaceae</taxon>
        <taxon>Phialocephala</taxon>
        <taxon>Phialocephala fortinii species complex</taxon>
    </lineage>
</organism>
<dbReference type="Gene3D" id="3.90.226.10">
    <property type="entry name" value="2-enoyl-CoA Hydratase, Chain A, domain 1"/>
    <property type="match status" value="1"/>
</dbReference>
<keyword evidence="5" id="KW-1185">Reference proteome</keyword>
<dbReference type="InterPro" id="IPR052766">
    <property type="entry name" value="S41A_metabolite_peptidase"/>
</dbReference>
<evidence type="ECO:0000259" key="2">
    <source>
        <dbReference type="Pfam" id="PF03572"/>
    </source>
</evidence>
<dbReference type="AlphaFoldDB" id="A0A1L7XSB0"/>
<accession>A0A1L7XSB0</accession>
<dbReference type="InterPro" id="IPR056186">
    <property type="entry name" value="PDZ_CPAF-rel"/>
</dbReference>
<evidence type="ECO:0000259" key="3">
    <source>
        <dbReference type="Pfam" id="PF23658"/>
    </source>
</evidence>
<keyword evidence="1" id="KW-0732">Signal</keyword>
<reference evidence="4 5" key="1">
    <citation type="submission" date="2016-03" db="EMBL/GenBank/DDBJ databases">
        <authorList>
            <person name="Ploux O."/>
        </authorList>
    </citation>
    <scope>NUCLEOTIDE SEQUENCE [LARGE SCALE GENOMIC DNA]</scope>
    <source>
        <strain evidence="4 5">UAMH 11012</strain>
    </source>
</reference>
<evidence type="ECO:0000313" key="4">
    <source>
        <dbReference type="EMBL" id="CZR67941.1"/>
    </source>
</evidence>
<dbReference type="EMBL" id="FJOG01000049">
    <property type="protein sequence ID" value="CZR67941.1"/>
    <property type="molecule type" value="Genomic_DNA"/>
</dbReference>
<feature type="domain" description="CPAF-like PDZ" evidence="3">
    <location>
        <begin position="172"/>
        <end position="299"/>
    </location>
</feature>
<dbReference type="GO" id="GO:0008236">
    <property type="term" value="F:serine-type peptidase activity"/>
    <property type="evidence" value="ECO:0007669"/>
    <property type="project" value="InterPro"/>
</dbReference>